<organism evidence="1 2">
    <name type="scientific">Vicia faba</name>
    <name type="common">Broad bean</name>
    <name type="synonym">Faba vulgaris</name>
    <dbReference type="NCBI Taxonomy" id="3906"/>
    <lineage>
        <taxon>Eukaryota</taxon>
        <taxon>Viridiplantae</taxon>
        <taxon>Streptophyta</taxon>
        <taxon>Embryophyta</taxon>
        <taxon>Tracheophyta</taxon>
        <taxon>Spermatophyta</taxon>
        <taxon>Magnoliopsida</taxon>
        <taxon>eudicotyledons</taxon>
        <taxon>Gunneridae</taxon>
        <taxon>Pentapetalae</taxon>
        <taxon>rosids</taxon>
        <taxon>fabids</taxon>
        <taxon>Fabales</taxon>
        <taxon>Fabaceae</taxon>
        <taxon>Papilionoideae</taxon>
        <taxon>50 kb inversion clade</taxon>
        <taxon>NPAAA clade</taxon>
        <taxon>Hologalegina</taxon>
        <taxon>IRL clade</taxon>
        <taxon>Fabeae</taxon>
        <taxon>Vicia</taxon>
    </lineage>
</organism>
<proteinExistence type="predicted"/>
<gene>
    <name evidence="1" type="ORF">VFH_I468120</name>
</gene>
<keyword evidence="2" id="KW-1185">Reference proteome</keyword>
<dbReference type="Proteomes" id="UP001157006">
    <property type="component" value="Chromosome 1L"/>
</dbReference>
<protein>
    <submittedName>
        <fullName evidence="1">Uncharacterized protein</fullName>
    </submittedName>
</protein>
<name>A0AAV0Z2J8_VICFA</name>
<evidence type="ECO:0000313" key="1">
    <source>
        <dbReference type="EMBL" id="CAI8591009.1"/>
    </source>
</evidence>
<reference evidence="1 2" key="1">
    <citation type="submission" date="2023-01" db="EMBL/GenBank/DDBJ databases">
        <authorList>
            <person name="Kreplak J."/>
        </authorList>
    </citation>
    <scope>NUCLEOTIDE SEQUENCE [LARGE SCALE GENOMIC DNA]</scope>
</reference>
<accession>A0AAV0Z2J8</accession>
<evidence type="ECO:0000313" key="2">
    <source>
        <dbReference type="Proteomes" id="UP001157006"/>
    </source>
</evidence>
<dbReference type="EMBL" id="OX451736">
    <property type="protein sequence ID" value="CAI8591009.1"/>
    <property type="molecule type" value="Genomic_DNA"/>
</dbReference>
<dbReference type="AlphaFoldDB" id="A0AAV0Z2J8"/>
<sequence>MGVEENPPTLHLRTAAVSYRNKTSLSFNFDSDGSLSTETTPLSSLLSLPSTTSATLESPAAAADAIKIAFSRFNNNGCRDSKFLRTVGGQTDLYSRNRACCGMRGNGGRR</sequence>